<dbReference type="InterPro" id="IPR004045">
    <property type="entry name" value="Glutathione_S-Trfase_N"/>
</dbReference>
<evidence type="ECO:0000313" key="2">
    <source>
        <dbReference type="EMBL" id="KRX06327.1"/>
    </source>
</evidence>
<dbReference type="SFLD" id="SFLDG00358">
    <property type="entry name" value="Main_(cytGST)"/>
    <property type="match status" value="1"/>
</dbReference>
<comment type="caution">
    <text evidence="2">The sequence shown here is derived from an EMBL/GenBank/DDBJ whole genome shotgun (WGS) entry which is preliminary data.</text>
</comment>
<evidence type="ECO:0000259" key="1">
    <source>
        <dbReference type="PROSITE" id="PS50404"/>
    </source>
</evidence>
<dbReference type="Gene3D" id="1.20.1050.10">
    <property type="match status" value="1"/>
</dbReference>
<proteinExistence type="predicted"/>
<dbReference type="OMA" id="IWLECAS"/>
<reference evidence="2 3" key="1">
    <citation type="journal article" date="2015" name="Sci. Rep.">
        <title>Genome of the facultative scuticociliatosis pathogen Pseudocohnilembus persalinus provides insight into its virulence through horizontal gene transfer.</title>
        <authorList>
            <person name="Xiong J."/>
            <person name="Wang G."/>
            <person name="Cheng J."/>
            <person name="Tian M."/>
            <person name="Pan X."/>
            <person name="Warren A."/>
            <person name="Jiang C."/>
            <person name="Yuan D."/>
            <person name="Miao W."/>
        </authorList>
    </citation>
    <scope>NUCLEOTIDE SEQUENCE [LARGE SCALE GENOMIC DNA]</scope>
    <source>
        <strain evidence="2">36N120E</strain>
    </source>
</reference>
<accession>A0A0V0QVN8</accession>
<feature type="domain" description="GST N-terminal" evidence="1">
    <location>
        <begin position="4"/>
        <end position="86"/>
    </location>
</feature>
<dbReference type="PROSITE" id="PS51354">
    <property type="entry name" value="GLUTAREDOXIN_2"/>
    <property type="match status" value="1"/>
</dbReference>
<dbReference type="EMBL" id="LDAU01000096">
    <property type="protein sequence ID" value="KRX06327.1"/>
    <property type="molecule type" value="Genomic_DNA"/>
</dbReference>
<dbReference type="SUPFAM" id="SSF52833">
    <property type="entry name" value="Thioredoxin-like"/>
    <property type="match status" value="1"/>
</dbReference>
<dbReference type="PROSITE" id="PS50404">
    <property type="entry name" value="GST_NTER"/>
    <property type="match status" value="1"/>
</dbReference>
<dbReference type="InterPro" id="IPR036249">
    <property type="entry name" value="Thioredoxin-like_sf"/>
</dbReference>
<dbReference type="PANTHER" id="PTHR43968:SF6">
    <property type="entry name" value="GLUTATHIONE S-TRANSFERASE OMEGA"/>
    <property type="match status" value="1"/>
</dbReference>
<dbReference type="InParanoid" id="A0A0V0QVN8"/>
<dbReference type="Pfam" id="PF13409">
    <property type="entry name" value="GST_N_2"/>
    <property type="match status" value="1"/>
</dbReference>
<dbReference type="AlphaFoldDB" id="A0A0V0QVN8"/>
<gene>
    <name evidence="2" type="ORF">PPERSA_04939</name>
</gene>
<dbReference type="InterPro" id="IPR050983">
    <property type="entry name" value="GST_Omega/HSP26"/>
</dbReference>
<dbReference type="PANTHER" id="PTHR43968">
    <property type="match status" value="1"/>
</dbReference>
<name>A0A0V0QVN8_PSEPJ</name>
<keyword evidence="3" id="KW-1185">Reference proteome</keyword>
<sequence>MNQEPIKFYSFLTCPYAIRTRIALEELKIPYIYEEIDLLTNQHLSENYIKINPMHKVPALILPNQEIIFESLVCCEFLDKDNLLTFNDKLMKAKIDIWIKFYEFEITSRKWKLFRCIKHNQKEKALKILSELIQKLSTLAQASGLTFQIQEKIEKINFQNQNENKLSLNSPETIINLVKNKKINNNFYFINDQFSLADVALLPLLIQDRIIFKFLIQTDILKQNNNQIQTQTQNQNQNHFNENFKDKEQIKNFQVENNLAALQIWLECASLRESVQNSTYKIKKLPSFDKQPLLQILNMNCVEKWDFEKFYTEFALRKFLGGNKPSL</sequence>
<protein>
    <submittedName>
        <fullName evidence="2">Thioredoxin-like fold</fullName>
    </submittedName>
</protein>
<dbReference type="SFLD" id="SFLDS00019">
    <property type="entry name" value="Glutathione_Transferase_(cytos"/>
    <property type="match status" value="1"/>
</dbReference>
<dbReference type="Proteomes" id="UP000054937">
    <property type="component" value="Unassembled WGS sequence"/>
</dbReference>
<dbReference type="Gene3D" id="3.40.30.10">
    <property type="entry name" value="Glutaredoxin"/>
    <property type="match status" value="1"/>
</dbReference>
<dbReference type="InterPro" id="IPR040079">
    <property type="entry name" value="Glutathione_S-Trfase"/>
</dbReference>
<dbReference type="GO" id="GO:0005737">
    <property type="term" value="C:cytoplasm"/>
    <property type="evidence" value="ECO:0007669"/>
    <property type="project" value="TreeGrafter"/>
</dbReference>
<organism evidence="2 3">
    <name type="scientific">Pseudocohnilembus persalinus</name>
    <name type="common">Ciliate</name>
    <dbReference type="NCBI Taxonomy" id="266149"/>
    <lineage>
        <taxon>Eukaryota</taxon>
        <taxon>Sar</taxon>
        <taxon>Alveolata</taxon>
        <taxon>Ciliophora</taxon>
        <taxon>Intramacronucleata</taxon>
        <taxon>Oligohymenophorea</taxon>
        <taxon>Scuticociliatia</taxon>
        <taxon>Philasterida</taxon>
        <taxon>Pseudocohnilembidae</taxon>
        <taxon>Pseudocohnilembus</taxon>
    </lineage>
</organism>
<dbReference type="CDD" id="cd00570">
    <property type="entry name" value="GST_N_family"/>
    <property type="match status" value="1"/>
</dbReference>
<evidence type="ECO:0000313" key="3">
    <source>
        <dbReference type="Proteomes" id="UP000054937"/>
    </source>
</evidence>
<dbReference type="OrthoDB" id="202840at2759"/>